<dbReference type="GO" id="GO:0097363">
    <property type="term" value="F:protein O-acetylglucosaminyltransferase activity"/>
    <property type="evidence" value="ECO:0007669"/>
    <property type="project" value="TreeGrafter"/>
</dbReference>
<accession>A0A915KZZ3</accession>
<evidence type="ECO:0000256" key="3">
    <source>
        <dbReference type="ARBA" id="ARBA00022737"/>
    </source>
</evidence>
<evidence type="ECO:0000259" key="5">
    <source>
        <dbReference type="Pfam" id="PF13844"/>
    </source>
</evidence>
<protein>
    <submittedName>
        <fullName evidence="7">O-GlcNAc transferase C-terminal domain-containing protein</fullName>
    </submittedName>
</protein>
<dbReference type="Proteomes" id="UP000887565">
    <property type="component" value="Unplaced"/>
</dbReference>
<evidence type="ECO:0000256" key="2">
    <source>
        <dbReference type="ARBA" id="ARBA00022679"/>
    </source>
</evidence>
<keyword evidence="3" id="KW-0677">Repeat</keyword>
<dbReference type="WBParaSite" id="nRc.2.0.1.t44508-RA">
    <property type="protein sequence ID" value="nRc.2.0.1.t44508-RA"/>
    <property type="gene ID" value="nRc.2.0.1.g44508"/>
</dbReference>
<evidence type="ECO:0000313" key="7">
    <source>
        <dbReference type="WBParaSite" id="nRc.2.0.1.t44508-RA"/>
    </source>
</evidence>
<evidence type="ECO:0000256" key="4">
    <source>
        <dbReference type="ARBA" id="ARBA00022803"/>
    </source>
</evidence>
<feature type="domain" description="O-GlcNAc transferase C-terminal" evidence="5">
    <location>
        <begin position="1"/>
        <end position="69"/>
    </location>
</feature>
<dbReference type="PANTHER" id="PTHR44366">
    <property type="entry name" value="UDP-N-ACETYLGLUCOSAMINE--PEPTIDE N-ACETYLGLUCOSAMINYLTRANSFERASE 110 KDA SUBUNIT"/>
    <property type="match status" value="1"/>
</dbReference>
<dbReference type="Pfam" id="PF13844">
    <property type="entry name" value="Glyco_transf_41"/>
    <property type="match status" value="1"/>
</dbReference>
<dbReference type="GO" id="GO:0006493">
    <property type="term" value="P:protein O-linked glycosylation"/>
    <property type="evidence" value="ECO:0007669"/>
    <property type="project" value="InterPro"/>
</dbReference>
<dbReference type="InterPro" id="IPR029489">
    <property type="entry name" value="OGT/SEC/SPY_C"/>
</dbReference>
<reference evidence="7" key="1">
    <citation type="submission" date="2022-11" db="UniProtKB">
        <authorList>
            <consortium name="WormBaseParasite"/>
        </authorList>
    </citation>
    <scope>IDENTIFICATION</scope>
</reference>
<dbReference type="Gene3D" id="3.30.720.150">
    <property type="match status" value="1"/>
</dbReference>
<comment type="pathway">
    <text evidence="1">Protein modification; protein glycosylation.</text>
</comment>
<keyword evidence="2" id="KW-0808">Transferase</keyword>
<dbReference type="AlphaFoldDB" id="A0A915KZZ3"/>
<organism evidence="6 7">
    <name type="scientific">Romanomermis culicivorax</name>
    <name type="common">Nematode worm</name>
    <dbReference type="NCBI Taxonomy" id="13658"/>
    <lineage>
        <taxon>Eukaryota</taxon>
        <taxon>Metazoa</taxon>
        <taxon>Ecdysozoa</taxon>
        <taxon>Nematoda</taxon>
        <taxon>Enoplea</taxon>
        <taxon>Dorylaimia</taxon>
        <taxon>Mermithida</taxon>
        <taxon>Mermithoidea</taxon>
        <taxon>Mermithidae</taxon>
        <taxon>Romanomermis</taxon>
    </lineage>
</organism>
<keyword evidence="6" id="KW-1185">Reference proteome</keyword>
<dbReference type="InterPro" id="IPR037919">
    <property type="entry name" value="OGT"/>
</dbReference>
<proteinExistence type="predicted"/>
<dbReference type="Gene3D" id="3.40.50.11380">
    <property type="match status" value="1"/>
</dbReference>
<sequence>MWLGYPGSSGAPFMDYIITDSVTSPLEFCQAYSEKLAYMPHTFFIGDHANMFPHLTERAILKSKDKLDADPHKDN</sequence>
<dbReference type="PANTHER" id="PTHR44366:SF1">
    <property type="entry name" value="UDP-N-ACETYLGLUCOSAMINE--PEPTIDE N-ACETYLGLUCOSAMINYLTRANSFERASE 110 KDA SUBUNIT"/>
    <property type="match status" value="1"/>
</dbReference>
<evidence type="ECO:0000313" key="6">
    <source>
        <dbReference type="Proteomes" id="UP000887565"/>
    </source>
</evidence>
<keyword evidence="4" id="KW-0802">TPR repeat</keyword>
<evidence type="ECO:0000256" key="1">
    <source>
        <dbReference type="ARBA" id="ARBA00004922"/>
    </source>
</evidence>
<name>A0A915KZZ3_ROMCU</name>